<dbReference type="InterPro" id="IPR003961">
    <property type="entry name" value="FN3_dom"/>
</dbReference>
<gene>
    <name evidence="6" type="ORF">BASA50_007102</name>
</gene>
<accession>A0ABQ8F9D2</accession>
<evidence type="ECO:0000313" key="6">
    <source>
        <dbReference type="EMBL" id="KAH6593877.1"/>
    </source>
</evidence>
<evidence type="ECO:0000313" key="7">
    <source>
        <dbReference type="Proteomes" id="UP001648503"/>
    </source>
</evidence>
<feature type="region of interest" description="Disordered" evidence="4">
    <location>
        <begin position="923"/>
        <end position="987"/>
    </location>
</feature>
<dbReference type="Gene3D" id="2.60.40.10">
    <property type="entry name" value="Immunoglobulins"/>
    <property type="match status" value="2"/>
</dbReference>
<organism evidence="6 7">
    <name type="scientific">Batrachochytrium salamandrivorans</name>
    <dbReference type="NCBI Taxonomy" id="1357716"/>
    <lineage>
        <taxon>Eukaryota</taxon>
        <taxon>Fungi</taxon>
        <taxon>Fungi incertae sedis</taxon>
        <taxon>Chytridiomycota</taxon>
        <taxon>Chytridiomycota incertae sedis</taxon>
        <taxon>Chytridiomycetes</taxon>
        <taxon>Rhizophydiales</taxon>
        <taxon>Rhizophydiales incertae sedis</taxon>
        <taxon>Batrachochytrium</taxon>
    </lineage>
</organism>
<feature type="domain" description="Fibronectin type-III" evidence="5">
    <location>
        <begin position="412"/>
        <end position="518"/>
    </location>
</feature>
<dbReference type="SMART" id="SM00060">
    <property type="entry name" value="FN3"/>
    <property type="match status" value="4"/>
</dbReference>
<proteinExistence type="inferred from homology"/>
<evidence type="ECO:0000256" key="2">
    <source>
        <dbReference type="ARBA" id="ARBA00023054"/>
    </source>
</evidence>
<name>A0ABQ8F9D2_9FUNG</name>
<keyword evidence="7" id="KW-1185">Reference proteome</keyword>
<feature type="coiled-coil region" evidence="3">
    <location>
        <begin position="296"/>
        <end position="348"/>
    </location>
</feature>
<dbReference type="InterPro" id="IPR028933">
    <property type="entry name" value="Lebercilin_dom"/>
</dbReference>
<feature type="compositionally biased region" description="Acidic residues" evidence="4">
    <location>
        <begin position="92"/>
        <end position="101"/>
    </location>
</feature>
<evidence type="ECO:0000259" key="5">
    <source>
        <dbReference type="PROSITE" id="PS50853"/>
    </source>
</evidence>
<dbReference type="Pfam" id="PF00041">
    <property type="entry name" value="fn3"/>
    <property type="match status" value="2"/>
</dbReference>
<dbReference type="InterPro" id="IPR013783">
    <property type="entry name" value="Ig-like_fold"/>
</dbReference>
<feature type="compositionally biased region" description="Polar residues" evidence="4">
    <location>
        <begin position="107"/>
        <end position="119"/>
    </location>
</feature>
<feature type="compositionally biased region" description="Basic and acidic residues" evidence="4">
    <location>
        <begin position="76"/>
        <end position="91"/>
    </location>
</feature>
<dbReference type="PANTHER" id="PTHR16650:SF6">
    <property type="entry name" value="GH21622P"/>
    <property type="match status" value="1"/>
</dbReference>
<feature type="compositionally biased region" description="Low complexity" evidence="4">
    <location>
        <begin position="956"/>
        <end position="970"/>
    </location>
</feature>
<dbReference type="Proteomes" id="UP001648503">
    <property type="component" value="Unassembled WGS sequence"/>
</dbReference>
<comment type="caution">
    <text evidence="6">The sequence shown here is derived from an EMBL/GenBank/DDBJ whole genome shotgun (WGS) entry which is preliminary data.</text>
</comment>
<keyword evidence="2 3" id="KW-0175">Coiled coil</keyword>
<feature type="compositionally biased region" description="Basic and acidic residues" evidence="4">
    <location>
        <begin position="926"/>
        <end position="944"/>
    </location>
</feature>
<feature type="compositionally biased region" description="Basic and acidic residues" evidence="4">
    <location>
        <begin position="121"/>
        <end position="131"/>
    </location>
</feature>
<evidence type="ECO:0000256" key="3">
    <source>
        <dbReference type="SAM" id="Coils"/>
    </source>
</evidence>
<evidence type="ECO:0000256" key="1">
    <source>
        <dbReference type="ARBA" id="ARBA00010229"/>
    </source>
</evidence>
<dbReference type="SUPFAM" id="SSF49265">
    <property type="entry name" value="Fibronectin type III"/>
    <property type="match status" value="2"/>
</dbReference>
<sequence length="1004" mass="111729">MGDPQRDQQDAVAIRSKIYGHFLTEQRHVSRTTSEPYAATSKRRHNNHSASFLPQVVPAALNGQRSLTHKNHRRPRLQEVETSHAHSSHNDDEGDSDNDGDGGEHPSASTTEAAGTFSEQCPDKARSEAHSTHNKIGVSVHYSSPGDLLFGGCANTAIVTTLPHGNGSVTYFSKALLTSQQQVIAEAAHNERLRTLLKEKDLDITRIKHENVLLRQIERRHQKEIEQFEAEALDAPRVIRGMREELASLKHKLKVYFSQIGEDSRQLRHSDDEKRRLRDHNFRLEKLIASKDLADRDMLNSQLQEANQKIEELDRSNSEVVKRFEVSEKNLSNDNRQLRGKIHSLDRESILIHDRIKVLEKTLHDKDMTIASLSIYRYNIVHRKNDAICKVCLKREKQENESRRKQKIRSELPEAIAPTVSVISDTSVKVQLTVPPPKSPESLISQLFLYYSNNPEMGVDAKCKTIEVNSNGEINEQSRVFTITELEKGTQYYFQVTTGHQDVESDPSDPTIVLVDAIPNPPIAISASVILSPPAIRVMFKPNPESVGSPVLRYRLFTSTTPEFLQQFLVVETETADLIKDHGDWDAVTYYDPQISVPLYFKIAAVNIMGEGQLSESSTEIILDFPPNKPLNPVIKRITSSSVQIESYVQPNKGTPVQSFLVVIVKVKPQDAIATTVGNVEADSYYDRKEVIVPATHTHPYDLVHTIEGLERDTIYKFSVQANNQGGDSPFSDFSENVDIDALVPAPGDIHVHVLTSTSVKVDFPSMAYVDRQKSIGLKIVWALDSHMHNLVGSTNMISLDKSDHVIEDLNEGQCLYFAICLVGVHEEGVYSKSVFTPLAAGIVLPLSPFPTRVSNEVDALEAASSDVDLSGPANGLSYSVSKGSTLSISQRVVNMHHGMPAYHDPPVDEAVITPRTSMSLLARQPQDHRTHRSTEDLNRDIVGRRTGGSIRGQRLPPSLASSKSKLSQSIGNLNASHFPEKGSKPSLLLRSSTNILSKSQLPQ</sequence>
<dbReference type="InterPro" id="IPR026188">
    <property type="entry name" value="Lebercilin-like"/>
</dbReference>
<feature type="region of interest" description="Disordered" evidence="4">
    <location>
        <begin position="67"/>
        <end position="132"/>
    </location>
</feature>
<feature type="domain" description="Fibronectin type-III" evidence="5">
    <location>
        <begin position="629"/>
        <end position="743"/>
    </location>
</feature>
<dbReference type="Pfam" id="PF15619">
    <property type="entry name" value="Lebercilin"/>
    <property type="match status" value="1"/>
</dbReference>
<dbReference type="CDD" id="cd00063">
    <property type="entry name" value="FN3"/>
    <property type="match status" value="2"/>
</dbReference>
<dbReference type="EMBL" id="JAFCIX010000344">
    <property type="protein sequence ID" value="KAH6593877.1"/>
    <property type="molecule type" value="Genomic_DNA"/>
</dbReference>
<dbReference type="PROSITE" id="PS50853">
    <property type="entry name" value="FN3"/>
    <property type="match status" value="2"/>
</dbReference>
<feature type="region of interest" description="Disordered" evidence="4">
    <location>
        <begin position="25"/>
        <end position="53"/>
    </location>
</feature>
<dbReference type="PANTHER" id="PTHR16650">
    <property type="entry name" value="C21ORF13-RELATED"/>
    <property type="match status" value="1"/>
</dbReference>
<dbReference type="InterPro" id="IPR036116">
    <property type="entry name" value="FN3_sf"/>
</dbReference>
<comment type="similarity">
    <text evidence="1">Belongs to the LCA5 family.</text>
</comment>
<evidence type="ECO:0000256" key="4">
    <source>
        <dbReference type="SAM" id="MobiDB-lite"/>
    </source>
</evidence>
<protein>
    <recommendedName>
        <fullName evidence="5">Fibronectin type-III domain-containing protein</fullName>
    </recommendedName>
</protein>
<reference evidence="6 7" key="1">
    <citation type="submission" date="2021-02" db="EMBL/GenBank/DDBJ databases">
        <title>Variation within the Batrachochytrium salamandrivorans European outbreak.</title>
        <authorList>
            <person name="Kelly M."/>
            <person name="Pasmans F."/>
            <person name="Shea T.P."/>
            <person name="Munoz J.F."/>
            <person name="Carranza S."/>
            <person name="Cuomo C.A."/>
            <person name="Martel A."/>
        </authorList>
    </citation>
    <scope>NUCLEOTIDE SEQUENCE [LARGE SCALE GENOMIC DNA]</scope>
    <source>
        <strain evidence="6 7">AMFP18/2</strain>
    </source>
</reference>